<dbReference type="InterPro" id="IPR052020">
    <property type="entry name" value="Cyclic_di-GMP/3'3'-cGAMP_PDE"/>
</dbReference>
<dbReference type="FunFam" id="3.40.50.2300:FF:000121">
    <property type="entry name" value="Sensor histidine kinase RcsC"/>
    <property type="match status" value="1"/>
</dbReference>
<evidence type="ECO:0000256" key="4">
    <source>
        <dbReference type="ARBA" id="ARBA00022679"/>
    </source>
</evidence>
<keyword evidence="7" id="KW-0067">ATP-binding</keyword>
<keyword evidence="6" id="KW-0418">Kinase</keyword>
<sequence length="302" mass="33419">MAFSLLNIKGADILVVDDDERNRRLLCKRLEADGYCCRQAANGRDALQAVAATPPDLILLDIMMPEMDGFEVVTRLKQEDGSRTIPVIMITALEDKASVIRALSSGAEEYLTKPIDATELHVRVRNMLRLKRSADHLKNHNEQLEAEVCKRTADLQQSFMATLDSLGRAADFRDDETGAHVRRISYYSRELARELGMDDDYCEQIFHASPLHDIGKIGTPDAVLFKEGPLNEDEWRVMKQHTTAGWGILTGLNSPYTDMGCEIALGHHERWDGGGYPSGLAGAAIPLGVCAAEASADRMIHV</sequence>
<dbReference type="GO" id="GO:0004673">
    <property type="term" value="F:protein histidine kinase activity"/>
    <property type="evidence" value="ECO:0007669"/>
    <property type="project" value="UniProtKB-EC"/>
</dbReference>
<dbReference type="CDD" id="cd00077">
    <property type="entry name" value="HDc"/>
    <property type="match status" value="1"/>
</dbReference>
<organism evidence="12 13">
    <name type="scientific">Mariprofundus erugo</name>
    <dbReference type="NCBI Taxonomy" id="2528639"/>
    <lineage>
        <taxon>Bacteria</taxon>
        <taxon>Pseudomonadati</taxon>
        <taxon>Pseudomonadota</taxon>
        <taxon>Candidatius Mariprofundia</taxon>
        <taxon>Mariprofundales</taxon>
        <taxon>Mariprofundaceae</taxon>
        <taxon>Mariprofundus</taxon>
    </lineage>
</organism>
<gene>
    <name evidence="12" type="ORF">FEF65_12550</name>
</gene>
<dbReference type="SUPFAM" id="SSF52172">
    <property type="entry name" value="CheY-like"/>
    <property type="match status" value="1"/>
</dbReference>
<evidence type="ECO:0000313" key="12">
    <source>
        <dbReference type="EMBL" id="TLS65651.1"/>
    </source>
</evidence>
<dbReference type="InterPro" id="IPR037522">
    <property type="entry name" value="HD_GYP_dom"/>
</dbReference>
<dbReference type="SUPFAM" id="SSF109604">
    <property type="entry name" value="HD-domain/PDEase-like"/>
    <property type="match status" value="1"/>
</dbReference>
<comment type="catalytic activity">
    <reaction evidence="1">
        <text>ATP + protein L-histidine = ADP + protein N-phospho-L-histidine.</text>
        <dbReference type="EC" id="2.7.13.3"/>
    </reaction>
</comment>
<dbReference type="GO" id="GO:0000160">
    <property type="term" value="P:phosphorelay signal transduction system"/>
    <property type="evidence" value="ECO:0007669"/>
    <property type="project" value="UniProtKB-KW"/>
</dbReference>
<dbReference type="InterPro" id="IPR003607">
    <property type="entry name" value="HD/PDEase_dom"/>
</dbReference>
<keyword evidence="8" id="KW-0902">Two-component regulatory system</keyword>
<dbReference type="PANTHER" id="PTHR45228:SF1">
    <property type="entry name" value="CYCLIC DI-GMP PHOSPHODIESTERASE TM_0186"/>
    <property type="match status" value="1"/>
</dbReference>
<dbReference type="AlphaFoldDB" id="A0A5R9GF43"/>
<evidence type="ECO:0000256" key="8">
    <source>
        <dbReference type="ARBA" id="ARBA00023012"/>
    </source>
</evidence>
<evidence type="ECO:0000259" key="10">
    <source>
        <dbReference type="PROSITE" id="PS50110"/>
    </source>
</evidence>
<protein>
    <recommendedName>
        <fullName evidence="2">histidine kinase</fullName>
        <ecNumber evidence="2">2.7.13.3</ecNumber>
    </recommendedName>
</protein>
<dbReference type="EC" id="2.7.13.3" evidence="2"/>
<dbReference type="GO" id="GO:0008081">
    <property type="term" value="F:phosphoric diester hydrolase activity"/>
    <property type="evidence" value="ECO:0007669"/>
    <property type="project" value="UniProtKB-ARBA"/>
</dbReference>
<dbReference type="PANTHER" id="PTHR45228">
    <property type="entry name" value="CYCLIC DI-GMP PHOSPHODIESTERASE TM_0186-RELATED"/>
    <property type="match status" value="1"/>
</dbReference>
<dbReference type="InterPro" id="IPR011006">
    <property type="entry name" value="CheY-like_superfamily"/>
</dbReference>
<evidence type="ECO:0000256" key="2">
    <source>
        <dbReference type="ARBA" id="ARBA00012438"/>
    </source>
</evidence>
<dbReference type="PROSITE" id="PS51832">
    <property type="entry name" value="HD_GYP"/>
    <property type="match status" value="1"/>
</dbReference>
<dbReference type="Pfam" id="PF13487">
    <property type="entry name" value="HD_5"/>
    <property type="match status" value="1"/>
</dbReference>
<name>A0A5R9GF43_9PROT</name>
<feature type="modified residue" description="4-aspartylphosphate" evidence="9">
    <location>
        <position position="61"/>
    </location>
</feature>
<evidence type="ECO:0000256" key="3">
    <source>
        <dbReference type="ARBA" id="ARBA00022553"/>
    </source>
</evidence>
<evidence type="ECO:0000256" key="7">
    <source>
        <dbReference type="ARBA" id="ARBA00022840"/>
    </source>
</evidence>
<dbReference type="Gene3D" id="3.40.50.2300">
    <property type="match status" value="1"/>
</dbReference>
<evidence type="ECO:0000259" key="11">
    <source>
        <dbReference type="PROSITE" id="PS51832"/>
    </source>
</evidence>
<evidence type="ECO:0000256" key="1">
    <source>
        <dbReference type="ARBA" id="ARBA00000085"/>
    </source>
</evidence>
<accession>A0A5R9GF43</accession>
<evidence type="ECO:0000256" key="5">
    <source>
        <dbReference type="ARBA" id="ARBA00022741"/>
    </source>
</evidence>
<dbReference type="InterPro" id="IPR001789">
    <property type="entry name" value="Sig_transdc_resp-reg_receiver"/>
</dbReference>
<feature type="domain" description="HD-GYP" evidence="11">
    <location>
        <begin position="155"/>
        <end position="302"/>
    </location>
</feature>
<dbReference type="Pfam" id="PF00072">
    <property type="entry name" value="Response_reg"/>
    <property type="match status" value="1"/>
</dbReference>
<evidence type="ECO:0000313" key="13">
    <source>
        <dbReference type="Proteomes" id="UP000306585"/>
    </source>
</evidence>
<dbReference type="EMBL" id="VBRY01000014">
    <property type="protein sequence ID" value="TLS65651.1"/>
    <property type="molecule type" value="Genomic_DNA"/>
</dbReference>
<feature type="domain" description="Response regulatory" evidence="10">
    <location>
        <begin position="12"/>
        <end position="128"/>
    </location>
</feature>
<comment type="caution">
    <text evidence="12">The sequence shown here is derived from an EMBL/GenBank/DDBJ whole genome shotgun (WGS) entry which is preliminary data.</text>
</comment>
<dbReference type="GO" id="GO:0005524">
    <property type="term" value="F:ATP binding"/>
    <property type="evidence" value="ECO:0007669"/>
    <property type="project" value="UniProtKB-KW"/>
</dbReference>
<dbReference type="Proteomes" id="UP000306585">
    <property type="component" value="Unassembled WGS sequence"/>
</dbReference>
<dbReference type="PROSITE" id="PS50110">
    <property type="entry name" value="RESPONSE_REGULATORY"/>
    <property type="match status" value="1"/>
</dbReference>
<dbReference type="SMART" id="SM00448">
    <property type="entry name" value="REC"/>
    <property type="match status" value="1"/>
</dbReference>
<evidence type="ECO:0000256" key="6">
    <source>
        <dbReference type="ARBA" id="ARBA00022777"/>
    </source>
</evidence>
<evidence type="ECO:0000256" key="9">
    <source>
        <dbReference type="PROSITE-ProRule" id="PRU00169"/>
    </source>
</evidence>
<keyword evidence="4" id="KW-0808">Transferase</keyword>
<keyword evidence="5" id="KW-0547">Nucleotide-binding</keyword>
<dbReference type="Gene3D" id="1.10.3210.10">
    <property type="entry name" value="Hypothetical protein af1432"/>
    <property type="match status" value="1"/>
</dbReference>
<proteinExistence type="predicted"/>
<keyword evidence="13" id="KW-1185">Reference proteome</keyword>
<reference evidence="12 13" key="1">
    <citation type="journal article" date="2019" name="Appl. Environ. Microbiol.">
        <title>Environmental Evidence and Genomic Insight of Iron-oxidizing Bacteria Preference Towards More Corrosion Resistant Stainless Steel at Higher Salinities.</title>
        <authorList>
            <person name="Garrison C.E."/>
            <person name="Price K.A."/>
            <person name="Field E.K."/>
        </authorList>
    </citation>
    <scope>NUCLEOTIDE SEQUENCE [LARGE SCALE GENOMIC DNA]</scope>
    <source>
        <strain evidence="12 13">P3</strain>
    </source>
</reference>
<dbReference type="RefSeq" id="WP_138240166.1">
    <property type="nucleotide sequence ID" value="NZ_VBRY01000014.1"/>
</dbReference>
<keyword evidence="3 9" id="KW-0597">Phosphoprotein</keyword>